<proteinExistence type="predicted"/>
<feature type="domain" description="J" evidence="2">
    <location>
        <begin position="1"/>
        <end position="61"/>
    </location>
</feature>
<evidence type="ECO:0000313" key="4">
    <source>
        <dbReference type="Proteomes" id="UP000602647"/>
    </source>
</evidence>
<dbReference type="InterPro" id="IPR036869">
    <property type="entry name" value="J_dom_sf"/>
</dbReference>
<dbReference type="SUPFAM" id="SSF46565">
    <property type="entry name" value="Chaperone J-domain"/>
    <property type="match status" value="1"/>
</dbReference>
<dbReference type="GO" id="GO:0006260">
    <property type="term" value="P:DNA replication"/>
    <property type="evidence" value="ECO:0007669"/>
    <property type="project" value="UniProtKB-KW"/>
</dbReference>
<organism evidence="3 4">
    <name type="scientific">Zhenpiania hominis</name>
    <dbReference type="NCBI Taxonomy" id="2763644"/>
    <lineage>
        <taxon>Bacteria</taxon>
        <taxon>Bacillati</taxon>
        <taxon>Bacillota</taxon>
        <taxon>Clostridia</taxon>
        <taxon>Peptostreptococcales</taxon>
        <taxon>Anaerovoracaceae</taxon>
        <taxon>Zhenpiania</taxon>
    </lineage>
</organism>
<dbReference type="Gene3D" id="1.10.287.110">
    <property type="entry name" value="DnaJ domain"/>
    <property type="match status" value="1"/>
</dbReference>
<dbReference type="EMBL" id="JACRYT010000001">
    <property type="protein sequence ID" value="MBC6678282.1"/>
    <property type="molecule type" value="Genomic_DNA"/>
</dbReference>
<evidence type="ECO:0000259" key="2">
    <source>
        <dbReference type="PROSITE" id="PS50076"/>
    </source>
</evidence>
<dbReference type="CDD" id="cd06257">
    <property type="entry name" value="DnaJ"/>
    <property type="match status" value="1"/>
</dbReference>
<dbReference type="RefSeq" id="WP_187301484.1">
    <property type="nucleotide sequence ID" value="NZ_JACRYT010000001.1"/>
</dbReference>
<reference evidence="3" key="1">
    <citation type="submission" date="2020-08" db="EMBL/GenBank/DDBJ databases">
        <title>Genome public.</title>
        <authorList>
            <person name="Liu C."/>
            <person name="Sun Q."/>
        </authorList>
    </citation>
    <scope>NUCLEOTIDE SEQUENCE</scope>
    <source>
        <strain evidence="3">BX12</strain>
    </source>
</reference>
<evidence type="ECO:0000313" key="3">
    <source>
        <dbReference type="EMBL" id="MBC6678282.1"/>
    </source>
</evidence>
<name>A0A923SP80_9FIRM</name>
<dbReference type="AlphaFoldDB" id="A0A923SP80"/>
<gene>
    <name evidence="3" type="ORF">H9L42_00360</name>
</gene>
<sequence length="166" mass="19226">MANGIFFKGIGTLEDLKRQYRTLALQNHPDRGGDVEVMKAINNEYDKLFAQVKDTHKNKEGETYTKENPETAEEFKDIIDKLIKMQGVEIEVIGCFIWLSGNTKEHKEAIKALGFRWHSKKKMWYKAPEGYKRWGKKEYSMNEIRGMYGTSGKFHGEEDKTLKLGA</sequence>
<keyword evidence="1" id="KW-0235">DNA replication</keyword>
<protein>
    <submittedName>
        <fullName evidence="3">Molecular chaperone DnaJ</fullName>
    </submittedName>
</protein>
<accession>A0A923SP80</accession>
<dbReference type="Proteomes" id="UP000602647">
    <property type="component" value="Unassembled WGS sequence"/>
</dbReference>
<keyword evidence="4" id="KW-1185">Reference proteome</keyword>
<dbReference type="PROSITE" id="PS50076">
    <property type="entry name" value="DNAJ_2"/>
    <property type="match status" value="1"/>
</dbReference>
<evidence type="ECO:0000256" key="1">
    <source>
        <dbReference type="ARBA" id="ARBA00022705"/>
    </source>
</evidence>
<dbReference type="InterPro" id="IPR001623">
    <property type="entry name" value="DnaJ_domain"/>
</dbReference>
<comment type="caution">
    <text evidence="3">The sequence shown here is derived from an EMBL/GenBank/DDBJ whole genome shotgun (WGS) entry which is preliminary data.</text>
</comment>